<keyword evidence="1" id="KW-0812">Transmembrane</keyword>
<dbReference type="AlphaFoldDB" id="A0A934I6H4"/>
<accession>A0A934I6H4</accession>
<gene>
    <name evidence="2" type="ORF">JAV76_14345</name>
</gene>
<evidence type="ECO:0000256" key="1">
    <source>
        <dbReference type="SAM" id="Phobius"/>
    </source>
</evidence>
<sequence>MALPTVALAYEAPGIDTIVTDATPMVGEETRVTITGAEPSSEVTLTVTSNPASLPVDAIEVAGTRSFSKAADPSGTVDFRVTFTESAVYNAAATDAAGSLLGDLVLTVSTVDGEVPSVDDGGLALSGAEVAGVVAGATVVCTIGVGVVVLVRRRSATQKQAGR</sequence>
<keyword evidence="1" id="KW-1133">Transmembrane helix</keyword>
<evidence type="ECO:0000313" key="3">
    <source>
        <dbReference type="Proteomes" id="UP000602087"/>
    </source>
</evidence>
<proteinExistence type="predicted"/>
<comment type="caution">
    <text evidence="2">The sequence shown here is derived from an EMBL/GenBank/DDBJ whole genome shotgun (WGS) entry which is preliminary data.</text>
</comment>
<feature type="transmembrane region" description="Helical" evidence="1">
    <location>
        <begin position="130"/>
        <end position="151"/>
    </location>
</feature>
<protein>
    <submittedName>
        <fullName evidence="2">Peptidase</fullName>
    </submittedName>
</protein>
<evidence type="ECO:0000313" key="2">
    <source>
        <dbReference type="EMBL" id="MBI9116193.1"/>
    </source>
</evidence>
<reference evidence="2" key="1">
    <citation type="submission" date="2020-12" db="EMBL/GenBank/DDBJ databases">
        <title>Sanguibacter suaedae sp. nov., isolated from Suaeda aralocaspica.</title>
        <authorList>
            <person name="Ma Q."/>
        </authorList>
    </citation>
    <scope>NUCLEOTIDE SEQUENCE</scope>
    <source>
        <strain evidence="2">YZGR15</strain>
    </source>
</reference>
<organism evidence="2 3">
    <name type="scientific">Sanguibacter suaedae</name>
    <dbReference type="NCBI Taxonomy" id="2795737"/>
    <lineage>
        <taxon>Bacteria</taxon>
        <taxon>Bacillati</taxon>
        <taxon>Actinomycetota</taxon>
        <taxon>Actinomycetes</taxon>
        <taxon>Micrococcales</taxon>
        <taxon>Sanguibacteraceae</taxon>
        <taxon>Sanguibacter</taxon>
    </lineage>
</organism>
<name>A0A934I6H4_9MICO</name>
<keyword evidence="1" id="KW-0472">Membrane</keyword>
<dbReference type="EMBL" id="JAEINH010000019">
    <property type="protein sequence ID" value="MBI9116193.1"/>
    <property type="molecule type" value="Genomic_DNA"/>
</dbReference>
<keyword evidence="3" id="KW-1185">Reference proteome</keyword>
<dbReference type="Proteomes" id="UP000602087">
    <property type="component" value="Unassembled WGS sequence"/>
</dbReference>